<evidence type="ECO:0000256" key="1">
    <source>
        <dbReference type="SAM" id="MobiDB-lite"/>
    </source>
</evidence>
<sequence>MPPVAHRVLDIRKRLEHRLAVGQTAALGLGAGLRDGGGIAAAMDDRQRCHHHEAPRHAARLERLIGSGRVRVERQRDHEFRIEVRHRNAHTRRIGGVFGLGHADIGAVGEHDRGQAVGEARQIRDRTALFQLFLKLARHVADEHGDGMHQPLFLLVQRGQTGTFEMLFRLRLRHGQRVAQTMRVELFGQFARAHGHVDGAFGDGQALLHGAQRHVIRRHLGQQREKDRTPVLDRFLDDPLALFHLPGNVPEQIDFPARPRAIGQNRGLGAVGRVARTQRPVVHVDGIAVIATARGHIELRIPGRLGLTPHGALGDDVLRSDLQVVIALDRLLHQFVEHGIVELRPPVLHVGSRLRQRIGRGRTGLLDEGVGHLDPVRLEVRPDRARRQRQAGAQGQSHAAEGYGPGKGPRQRSGKGGA</sequence>
<protein>
    <submittedName>
        <fullName evidence="2">Uncharacterized protein</fullName>
    </submittedName>
</protein>
<organism evidence="2 3">
    <name type="scientific">Gluconobacter oxydans NBRC 3293</name>
    <dbReference type="NCBI Taxonomy" id="1315969"/>
    <lineage>
        <taxon>Bacteria</taxon>
        <taxon>Pseudomonadati</taxon>
        <taxon>Pseudomonadota</taxon>
        <taxon>Alphaproteobacteria</taxon>
        <taxon>Acetobacterales</taxon>
        <taxon>Acetobacteraceae</taxon>
        <taxon>Gluconobacter</taxon>
    </lineage>
</organism>
<dbReference type="EMBL" id="BARJ01000018">
    <property type="protein sequence ID" value="GEM18528.1"/>
    <property type="molecule type" value="Genomic_DNA"/>
</dbReference>
<proteinExistence type="predicted"/>
<gene>
    <name evidence="2" type="ORF">NBRC3293_3025</name>
</gene>
<dbReference type="Proteomes" id="UP000484858">
    <property type="component" value="Unassembled WGS sequence"/>
</dbReference>
<feature type="region of interest" description="Disordered" evidence="1">
    <location>
        <begin position="381"/>
        <end position="418"/>
    </location>
</feature>
<reference evidence="2 3" key="1">
    <citation type="submission" date="2013-04" db="EMBL/GenBank/DDBJ databases">
        <title>Gluconobacter oxydans NBRC 3293 whole genome sequence.</title>
        <authorList>
            <person name="Matsutani M."/>
            <person name="Yakushi T."/>
            <person name="Matsushita K."/>
        </authorList>
    </citation>
    <scope>NUCLEOTIDE SEQUENCE [LARGE SCALE GENOMIC DNA]</scope>
    <source>
        <strain evidence="2 3">NBRC 3293</strain>
    </source>
</reference>
<name>A0A829WP12_GLUOY</name>
<dbReference type="AlphaFoldDB" id="A0A829WP12"/>
<feature type="compositionally biased region" description="Basic residues" evidence="1">
    <location>
        <begin position="409"/>
        <end position="418"/>
    </location>
</feature>
<evidence type="ECO:0000313" key="2">
    <source>
        <dbReference type="EMBL" id="GEM18528.1"/>
    </source>
</evidence>
<accession>A0A829WP12</accession>
<comment type="caution">
    <text evidence="2">The sequence shown here is derived from an EMBL/GenBank/DDBJ whole genome shotgun (WGS) entry which is preliminary data.</text>
</comment>
<evidence type="ECO:0000313" key="3">
    <source>
        <dbReference type="Proteomes" id="UP000484858"/>
    </source>
</evidence>